<dbReference type="GO" id="GO:0005096">
    <property type="term" value="F:GTPase activator activity"/>
    <property type="evidence" value="ECO:0007669"/>
    <property type="project" value="UniProtKB-KW"/>
</dbReference>
<dbReference type="Gene3D" id="3.80.10.10">
    <property type="entry name" value="Ribonuclease Inhibitor"/>
    <property type="match status" value="3"/>
</dbReference>
<dbReference type="AlphaFoldDB" id="A0A9P5S9P1"/>
<keyword evidence="1" id="KW-0343">GTPase activation</keyword>
<dbReference type="GO" id="GO:0031267">
    <property type="term" value="F:small GTPase binding"/>
    <property type="evidence" value="ECO:0007669"/>
    <property type="project" value="TreeGrafter"/>
</dbReference>
<dbReference type="GO" id="GO:0005634">
    <property type="term" value="C:nucleus"/>
    <property type="evidence" value="ECO:0007669"/>
    <property type="project" value="TreeGrafter"/>
</dbReference>
<dbReference type="InterPro" id="IPR001611">
    <property type="entry name" value="Leu-rich_rpt"/>
</dbReference>
<sequence>GMVRLGRNQSLPAPSNNGANLRKASTNVFSFPTLNLTRTSSEKSLSYPSYSPLASFGMNGSSSRSSSKSRGSHSRSASTTTIPLAPIISAIQRGNFMMLSDVDLDVLIRDMTGKDSKILEALSITGASISAADAKILAKLIKSSDAANIKTLKMEGNSISQQATKMMFEAWKFNRTIATLSLARSGVNDKTVKYLARVIVKNETLKTLDLSGNHITAVGAEYLAEALIQNRGITRLCIQSNSIRKAGSPHIARILAKNRIIRHLNIGSNSLGSEGVTLIAEAVRFNRTLNSLSLDMNEMGPKGASALAAALVSNRHLTHLYIPHNNIGDKGLADLCTSLHRNKFLISLDMELNHIGQGQSDVGMKALGEVLKVNSTLRELNLSFNLLSSPAMVALAAGMAGNATLESVILTHCSLSTESAIALSKVLSSATGLQNLGLTNNPDIGVDGYWALASNLVRNRSLKGVQLDYNSEDRQALYDSFQNSLTRNHIWQQAIYSAACRILVLSRIVLLGLPANQKILHHQQQHHVQHHQRGWNLIRKVLGRTNSSTSISSLLTIGKGHSNGADGGGADEASVNTSHSNSHSRLSFMSSHNQVSSSNPGGKSVNRQSSNSSLFSGRFSHGPTSSISTSTTMVTDSHGHHRTSSVATLTDGHITYEYNPHKILANLGNMPYEIFENICAFLDPGRTMSIAQIRVTVQAAGERSTLTKYYTRERMLEHIFSSRYISPIGTRYSLKPGDERY</sequence>
<organism evidence="5 6">
    <name type="scientific">Podila minutissima</name>
    <dbReference type="NCBI Taxonomy" id="64525"/>
    <lineage>
        <taxon>Eukaryota</taxon>
        <taxon>Fungi</taxon>
        <taxon>Fungi incertae sedis</taxon>
        <taxon>Mucoromycota</taxon>
        <taxon>Mortierellomycotina</taxon>
        <taxon>Mortierellomycetes</taxon>
        <taxon>Mortierellales</taxon>
        <taxon>Mortierellaceae</taxon>
        <taxon>Podila</taxon>
    </lineage>
</organism>
<feature type="region of interest" description="Disordered" evidence="4">
    <location>
        <begin position="57"/>
        <end position="78"/>
    </location>
</feature>
<feature type="region of interest" description="Disordered" evidence="4">
    <location>
        <begin position="562"/>
        <end position="644"/>
    </location>
</feature>
<accession>A0A9P5S9P1</accession>
<feature type="compositionally biased region" description="Polar residues" evidence="4">
    <location>
        <begin position="574"/>
        <end position="601"/>
    </location>
</feature>
<evidence type="ECO:0000256" key="4">
    <source>
        <dbReference type="SAM" id="MobiDB-lite"/>
    </source>
</evidence>
<dbReference type="GO" id="GO:0048471">
    <property type="term" value="C:perinuclear region of cytoplasm"/>
    <property type="evidence" value="ECO:0007669"/>
    <property type="project" value="TreeGrafter"/>
</dbReference>
<comment type="caution">
    <text evidence="5">The sequence shown here is derived from an EMBL/GenBank/DDBJ whole genome shotgun (WGS) entry which is preliminary data.</text>
</comment>
<dbReference type="EMBL" id="JAAAUY010001433">
    <property type="protein sequence ID" value="KAF9322848.1"/>
    <property type="molecule type" value="Genomic_DNA"/>
</dbReference>
<evidence type="ECO:0000313" key="6">
    <source>
        <dbReference type="Proteomes" id="UP000696485"/>
    </source>
</evidence>
<reference evidence="5" key="1">
    <citation type="journal article" date="2020" name="Fungal Divers.">
        <title>Resolving the Mortierellaceae phylogeny through synthesis of multi-gene phylogenetics and phylogenomics.</title>
        <authorList>
            <person name="Vandepol N."/>
            <person name="Liber J."/>
            <person name="Desiro A."/>
            <person name="Na H."/>
            <person name="Kennedy M."/>
            <person name="Barry K."/>
            <person name="Grigoriev I.V."/>
            <person name="Miller A.N."/>
            <person name="O'Donnell K."/>
            <person name="Stajich J.E."/>
            <person name="Bonito G."/>
        </authorList>
    </citation>
    <scope>NUCLEOTIDE SEQUENCE</scope>
    <source>
        <strain evidence="5">NVP1</strain>
    </source>
</reference>
<dbReference type="GO" id="GO:0005829">
    <property type="term" value="C:cytosol"/>
    <property type="evidence" value="ECO:0007669"/>
    <property type="project" value="TreeGrafter"/>
</dbReference>
<keyword evidence="3" id="KW-0677">Repeat</keyword>
<dbReference type="GO" id="GO:0006913">
    <property type="term" value="P:nucleocytoplasmic transport"/>
    <property type="evidence" value="ECO:0007669"/>
    <property type="project" value="TreeGrafter"/>
</dbReference>
<keyword evidence="2" id="KW-0433">Leucine-rich repeat</keyword>
<name>A0A9P5S9P1_9FUNG</name>
<dbReference type="InterPro" id="IPR027038">
    <property type="entry name" value="RanGap"/>
</dbReference>
<dbReference type="PANTHER" id="PTHR24113:SF12">
    <property type="entry name" value="RAN GTPASE-ACTIVATING PROTEIN 1"/>
    <property type="match status" value="1"/>
</dbReference>
<dbReference type="InterPro" id="IPR032675">
    <property type="entry name" value="LRR_dom_sf"/>
</dbReference>
<proteinExistence type="predicted"/>
<dbReference type="PANTHER" id="PTHR24113">
    <property type="entry name" value="RAN GTPASE-ACTIVATING PROTEIN 1"/>
    <property type="match status" value="1"/>
</dbReference>
<evidence type="ECO:0000256" key="3">
    <source>
        <dbReference type="ARBA" id="ARBA00022737"/>
    </source>
</evidence>
<gene>
    <name evidence="5" type="ORF">BG006_002011</name>
</gene>
<evidence type="ECO:0000256" key="1">
    <source>
        <dbReference type="ARBA" id="ARBA00022468"/>
    </source>
</evidence>
<keyword evidence="6" id="KW-1185">Reference proteome</keyword>
<evidence type="ECO:0000256" key="2">
    <source>
        <dbReference type="ARBA" id="ARBA00022614"/>
    </source>
</evidence>
<feature type="non-terminal residue" evidence="5">
    <location>
        <position position="1"/>
    </location>
</feature>
<dbReference type="Proteomes" id="UP000696485">
    <property type="component" value="Unassembled WGS sequence"/>
</dbReference>
<dbReference type="SUPFAM" id="SSF52047">
    <property type="entry name" value="RNI-like"/>
    <property type="match status" value="1"/>
</dbReference>
<protein>
    <recommendedName>
        <fullName evidence="7">RNI-like protein</fullName>
    </recommendedName>
</protein>
<dbReference type="Pfam" id="PF13516">
    <property type="entry name" value="LRR_6"/>
    <property type="match status" value="5"/>
</dbReference>
<evidence type="ECO:0008006" key="7">
    <source>
        <dbReference type="Google" id="ProtNLM"/>
    </source>
</evidence>
<dbReference type="SMART" id="SM00368">
    <property type="entry name" value="LRR_RI"/>
    <property type="match status" value="10"/>
</dbReference>
<evidence type="ECO:0000313" key="5">
    <source>
        <dbReference type="EMBL" id="KAF9322848.1"/>
    </source>
</evidence>
<feature type="compositionally biased region" description="Low complexity" evidence="4">
    <location>
        <begin position="604"/>
        <end position="636"/>
    </location>
</feature>